<evidence type="ECO:0000313" key="1">
    <source>
        <dbReference type="EMBL" id="MST68310.1"/>
    </source>
</evidence>
<organism evidence="1">
    <name type="scientific">Baileyella intestinalis</name>
    <dbReference type="NCBI Taxonomy" id="2606709"/>
    <lineage>
        <taxon>Bacteria</taxon>
        <taxon>Bacillati</taxon>
        <taxon>Bacillota</taxon>
        <taxon>Clostridia</taxon>
        <taxon>Peptostreptococcales</taxon>
        <taxon>Anaerovoracaceae</taxon>
        <taxon>Baileyella</taxon>
    </lineage>
</organism>
<comment type="caution">
    <text evidence="1">The sequence shown here is derived from an EMBL/GenBank/DDBJ whole genome shotgun (WGS) entry which is preliminary data.</text>
</comment>
<dbReference type="RefSeq" id="WP_154571776.1">
    <property type="nucleotide sequence ID" value="NZ_VUNB01000001.1"/>
</dbReference>
<sequence length="117" mass="12612">MMKFSGKRIWKKVRDRSGETLLEVLAGLLIAALGALLLGSTVAASGNLIKKSSSKMSAVYDNVSRLEEESVPGQPVAMKISFDEAGDSRKQVAEIDIRDLTLYQSGGIVQIMPEKGN</sequence>
<proteinExistence type="predicted"/>
<protein>
    <submittedName>
        <fullName evidence="1">Uncharacterized protein</fullName>
    </submittedName>
</protein>
<accession>A0A6A8M6J1</accession>
<dbReference type="EMBL" id="VUNB01000001">
    <property type="protein sequence ID" value="MST68310.1"/>
    <property type="molecule type" value="Genomic_DNA"/>
</dbReference>
<gene>
    <name evidence="1" type="ORF">FYJ66_01625</name>
</gene>
<reference evidence="1" key="1">
    <citation type="submission" date="2019-09" db="EMBL/GenBank/DDBJ databases">
        <title>In-depth cultivation of the pig gut microbiome towards novel bacterial diversity and tailored functional studies.</title>
        <authorList>
            <person name="Wylensek D."/>
            <person name="Hitch T.C.A."/>
            <person name="Clavel T."/>
        </authorList>
    </citation>
    <scope>NUCLEOTIDE SEQUENCE</scope>
    <source>
        <strain evidence="1">RF-744-FAT-WT-3</strain>
    </source>
</reference>
<dbReference type="AlphaFoldDB" id="A0A6A8M6J1"/>
<name>A0A6A8M6J1_9FIRM</name>